<keyword evidence="3" id="KW-1185">Reference proteome</keyword>
<evidence type="ECO:0000256" key="1">
    <source>
        <dbReference type="SAM" id="Phobius"/>
    </source>
</evidence>
<keyword evidence="1" id="KW-0472">Membrane</keyword>
<protein>
    <submittedName>
        <fullName evidence="2">Uncharacterized protein</fullName>
    </submittedName>
</protein>
<keyword evidence="1" id="KW-1133">Transmembrane helix</keyword>
<proteinExistence type="predicted"/>
<reference evidence="2 3" key="1">
    <citation type="submission" date="2016-02" db="EMBL/GenBank/DDBJ databases">
        <title>Complete genome sequence of Halocynthiibacter arcticus PAMC 20958t from arctic marine sediment.</title>
        <authorList>
            <person name="Lee Y.M."/>
            <person name="Baek K."/>
            <person name="Lee H.K."/>
            <person name="Shin S.C."/>
        </authorList>
    </citation>
    <scope>NUCLEOTIDE SEQUENCE [LARGE SCALE GENOMIC DNA]</scope>
    <source>
        <strain evidence="2">PAMC 20958</strain>
        <plasmid evidence="3">Plasmid</plasmid>
    </source>
</reference>
<accession>A0A126V646</accession>
<dbReference type="RefSeq" id="WP_039000077.1">
    <property type="nucleotide sequence ID" value="NZ_CP014328.1"/>
</dbReference>
<evidence type="ECO:0000313" key="3">
    <source>
        <dbReference type="Proteomes" id="UP000070371"/>
    </source>
</evidence>
<geneLocation type="plasmid" evidence="2">
    <name>unnamed</name>
</geneLocation>
<feature type="transmembrane region" description="Helical" evidence="1">
    <location>
        <begin position="53"/>
        <end position="74"/>
    </location>
</feature>
<dbReference type="EMBL" id="CP014328">
    <property type="protein sequence ID" value="AML53798.1"/>
    <property type="molecule type" value="Genomic_DNA"/>
</dbReference>
<organism evidence="2 3">
    <name type="scientific">Falsihalocynthiibacter arcticus</name>
    <dbReference type="NCBI Taxonomy" id="1579316"/>
    <lineage>
        <taxon>Bacteria</taxon>
        <taxon>Pseudomonadati</taxon>
        <taxon>Pseudomonadota</taxon>
        <taxon>Alphaproteobacteria</taxon>
        <taxon>Rhodobacterales</taxon>
        <taxon>Roseobacteraceae</taxon>
        <taxon>Falsihalocynthiibacter</taxon>
    </lineage>
</organism>
<keyword evidence="2" id="KW-0614">Plasmid</keyword>
<name>A0A126V646_9RHOB</name>
<evidence type="ECO:0000313" key="2">
    <source>
        <dbReference type="EMBL" id="AML53798.1"/>
    </source>
</evidence>
<feature type="transmembrane region" description="Helical" evidence="1">
    <location>
        <begin position="27"/>
        <end position="46"/>
    </location>
</feature>
<dbReference type="AlphaFoldDB" id="A0A126V646"/>
<sequence>MMAAFFVTYLSGILSMGIGTHYYPKNWVLKILPYILLLLAMTFYSIEVGKVDFLGALIPTAFFLALNIALVIYARSEK</sequence>
<gene>
    <name evidence="2" type="ORF">RC74_21325</name>
</gene>
<dbReference type="KEGG" id="hat:RC74_21325"/>
<keyword evidence="1" id="KW-0812">Transmembrane</keyword>
<dbReference type="Proteomes" id="UP000070371">
    <property type="component" value="Plasmid unnamed"/>
</dbReference>